<feature type="region of interest" description="Disordered" evidence="3">
    <location>
        <begin position="28"/>
        <end position="81"/>
    </location>
</feature>
<feature type="region of interest" description="Disordered" evidence="3">
    <location>
        <begin position="225"/>
        <end position="315"/>
    </location>
</feature>
<keyword evidence="5" id="KW-0732">Signal</keyword>
<dbReference type="PANTHER" id="PTHR24023">
    <property type="entry name" value="COLLAGEN ALPHA"/>
    <property type="match status" value="1"/>
</dbReference>
<dbReference type="InterPro" id="IPR016186">
    <property type="entry name" value="C-type_lectin-like/link_sf"/>
</dbReference>
<dbReference type="GO" id="GO:0031012">
    <property type="term" value="C:extracellular matrix"/>
    <property type="evidence" value="ECO:0007669"/>
    <property type="project" value="TreeGrafter"/>
</dbReference>
<dbReference type="PANTHER" id="PTHR24023:SF1112">
    <property type="entry name" value="COL_CUTICLE_N DOMAIN-CONTAINING PROTEIN-RELATED"/>
    <property type="match status" value="1"/>
</dbReference>
<feature type="domain" description="C-type lectin" evidence="6">
    <location>
        <begin position="97"/>
        <end position="200"/>
    </location>
</feature>
<dbReference type="InterPro" id="IPR016187">
    <property type="entry name" value="CTDL_fold"/>
</dbReference>
<dbReference type="EMBL" id="CAIIXF020000008">
    <property type="protein sequence ID" value="CAH1791839.1"/>
    <property type="molecule type" value="Genomic_DNA"/>
</dbReference>
<organism evidence="7 8">
    <name type="scientific">Owenia fusiformis</name>
    <name type="common">Polychaete worm</name>
    <dbReference type="NCBI Taxonomy" id="6347"/>
    <lineage>
        <taxon>Eukaryota</taxon>
        <taxon>Metazoa</taxon>
        <taxon>Spiralia</taxon>
        <taxon>Lophotrochozoa</taxon>
        <taxon>Annelida</taxon>
        <taxon>Polychaeta</taxon>
        <taxon>Sedentaria</taxon>
        <taxon>Canalipalpata</taxon>
        <taxon>Sabellida</taxon>
        <taxon>Oweniida</taxon>
        <taxon>Oweniidae</taxon>
        <taxon>Owenia</taxon>
    </lineage>
</organism>
<evidence type="ECO:0000256" key="5">
    <source>
        <dbReference type="SAM" id="SignalP"/>
    </source>
</evidence>
<dbReference type="PROSITE" id="PS50041">
    <property type="entry name" value="C_TYPE_LECTIN_2"/>
    <property type="match status" value="1"/>
</dbReference>
<feature type="compositionally biased region" description="Polar residues" evidence="3">
    <location>
        <begin position="271"/>
        <end position="281"/>
    </location>
</feature>
<protein>
    <recommendedName>
        <fullName evidence="6">C-type lectin domain-containing protein</fullName>
    </recommendedName>
</protein>
<feature type="chain" id="PRO_5035771926" description="C-type lectin domain-containing protein" evidence="5">
    <location>
        <begin position="19"/>
        <end position="375"/>
    </location>
</feature>
<gene>
    <name evidence="7" type="ORF">OFUS_LOCUS16882</name>
</gene>
<evidence type="ECO:0000256" key="3">
    <source>
        <dbReference type="SAM" id="MobiDB-lite"/>
    </source>
</evidence>
<evidence type="ECO:0000313" key="7">
    <source>
        <dbReference type="EMBL" id="CAH1791839.1"/>
    </source>
</evidence>
<dbReference type="SMART" id="SM00034">
    <property type="entry name" value="CLECT"/>
    <property type="match status" value="1"/>
</dbReference>
<keyword evidence="1" id="KW-0106">Calcium</keyword>
<dbReference type="GO" id="GO:0030020">
    <property type="term" value="F:extracellular matrix structural constituent conferring tensile strength"/>
    <property type="evidence" value="ECO:0007669"/>
    <property type="project" value="TreeGrafter"/>
</dbReference>
<dbReference type="GO" id="GO:0030198">
    <property type="term" value="P:extracellular matrix organization"/>
    <property type="evidence" value="ECO:0007669"/>
    <property type="project" value="TreeGrafter"/>
</dbReference>
<keyword evidence="4" id="KW-0812">Transmembrane</keyword>
<evidence type="ECO:0000256" key="2">
    <source>
        <dbReference type="ARBA" id="ARBA00023119"/>
    </source>
</evidence>
<dbReference type="InterPro" id="IPR008160">
    <property type="entry name" value="Collagen"/>
</dbReference>
<dbReference type="InterPro" id="IPR001304">
    <property type="entry name" value="C-type_lectin-like"/>
</dbReference>
<keyword evidence="2" id="KW-0176">Collagen</keyword>
<dbReference type="Proteomes" id="UP000749559">
    <property type="component" value="Unassembled WGS sequence"/>
</dbReference>
<sequence>MKCAFIVLLCIVFGTAMAVDDKCDCQRGKRGKPGRNGQDGTPGQNGAPGQKGEPGQKGDPGRNGAPGQSGPQGQEGEPGPHCVKPSSCPIGFVFNSTLKSCYYFMYNADGSWFEGDWFCARQNSHLVSIESEEEQLYLYMRLTLDSQQRKRFWTSGNKFNGQWRWDSGSCSQSNLFSYTNWYPGDPGEPVMVMSYARMNWAFMLLLCIVFGVNVAVKDKCDCQRGKRGKPGTNGQDGAPGQNGLPGQKGDPGPIGVPGRDGAPGQKGIPGQNGSPGRNGSPGQKGEPGQNGIPGRNGAPGQRGYQGQKGEPGPHCVRPRSCPHGFFFNPSLNSCYFIVRDHASWFEADAYCARQNSHLIAVESQTEHCSGVASKW</sequence>
<dbReference type="AlphaFoldDB" id="A0A8S4PFV7"/>
<comment type="caution">
    <text evidence="7">The sequence shown here is derived from an EMBL/GenBank/DDBJ whole genome shotgun (WGS) entry which is preliminary data.</text>
</comment>
<feature type="signal peptide" evidence="5">
    <location>
        <begin position="1"/>
        <end position="18"/>
    </location>
</feature>
<proteinExistence type="predicted"/>
<dbReference type="Pfam" id="PF01391">
    <property type="entry name" value="Collagen"/>
    <property type="match status" value="2"/>
</dbReference>
<feature type="compositionally biased region" description="Low complexity" evidence="3">
    <location>
        <begin position="65"/>
        <end position="80"/>
    </location>
</feature>
<keyword evidence="4" id="KW-0472">Membrane</keyword>
<dbReference type="GO" id="GO:0005615">
    <property type="term" value="C:extracellular space"/>
    <property type="evidence" value="ECO:0007669"/>
    <property type="project" value="TreeGrafter"/>
</dbReference>
<name>A0A8S4PFV7_OWEFU</name>
<keyword evidence="8" id="KW-1185">Reference proteome</keyword>
<dbReference type="GO" id="GO:0005581">
    <property type="term" value="C:collagen trimer"/>
    <property type="evidence" value="ECO:0007669"/>
    <property type="project" value="UniProtKB-KW"/>
</dbReference>
<evidence type="ECO:0000259" key="6">
    <source>
        <dbReference type="PROSITE" id="PS50041"/>
    </source>
</evidence>
<dbReference type="CDD" id="cd00037">
    <property type="entry name" value="CLECT"/>
    <property type="match status" value="2"/>
</dbReference>
<dbReference type="SUPFAM" id="SSF56436">
    <property type="entry name" value="C-type lectin-like"/>
    <property type="match status" value="2"/>
</dbReference>
<dbReference type="Pfam" id="PF00059">
    <property type="entry name" value="Lectin_C"/>
    <property type="match status" value="1"/>
</dbReference>
<keyword evidence="4" id="KW-1133">Transmembrane helix</keyword>
<dbReference type="InterPro" id="IPR050149">
    <property type="entry name" value="Collagen_superfamily"/>
</dbReference>
<feature type="transmembrane region" description="Helical" evidence="4">
    <location>
        <begin position="198"/>
        <end position="216"/>
    </location>
</feature>
<evidence type="ECO:0000256" key="4">
    <source>
        <dbReference type="SAM" id="Phobius"/>
    </source>
</evidence>
<dbReference type="Gene3D" id="3.10.100.10">
    <property type="entry name" value="Mannose-Binding Protein A, subunit A"/>
    <property type="match status" value="2"/>
</dbReference>
<dbReference type="OrthoDB" id="8939548at2759"/>
<accession>A0A8S4PFV7</accession>
<evidence type="ECO:0000256" key="1">
    <source>
        <dbReference type="ARBA" id="ARBA00022837"/>
    </source>
</evidence>
<evidence type="ECO:0000313" key="8">
    <source>
        <dbReference type="Proteomes" id="UP000749559"/>
    </source>
</evidence>
<reference evidence="7" key="1">
    <citation type="submission" date="2022-03" db="EMBL/GenBank/DDBJ databases">
        <authorList>
            <person name="Martin C."/>
        </authorList>
    </citation>
    <scope>NUCLEOTIDE SEQUENCE</scope>
</reference>